<name>A0AA88JFC7_FICCA</name>
<comment type="caution">
    <text evidence="1">The sequence shown here is derived from an EMBL/GenBank/DDBJ whole genome shotgun (WGS) entry which is preliminary data.</text>
</comment>
<sequence length="9" mass="1161">MRRRVRCGK</sequence>
<gene>
    <name evidence="1" type="ORF">TIFTF001_055231</name>
</gene>
<proteinExistence type="predicted"/>
<evidence type="ECO:0000313" key="2">
    <source>
        <dbReference type="Proteomes" id="UP001187192"/>
    </source>
</evidence>
<organism evidence="1 2">
    <name type="scientific">Ficus carica</name>
    <name type="common">Common fig</name>
    <dbReference type="NCBI Taxonomy" id="3494"/>
    <lineage>
        <taxon>Eukaryota</taxon>
        <taxon>Viridiplantae</taxon>
        <taxon>Streptophyta</taxon>
        <taxon>Embryophyta</taxon>
        <taxon>Tracheophyta</taxon>
        <taxon>Spermatophyta</taxon>
        <taxon>Magnoliopsida</taxon>
        <taxon>eudicotyledons</taxon>
        <taxon>Gunneridae</taxon>
        <taxon>Pentapetalae</taxon>
        <taxon>rosids</taxon>
        <taxon>fabids</taxon>
        <taxon>Rosales</taxon>
        <taxon>Moraceae</taxon>
        <taxon>Ficeae</taxon>
        <taxon>Ficus</taxon>
    </lineage>
</organism>
<reference evidence="1" key="1">
    <citation type="submission" date="2023-07" db="EMBL/GenBank/DDBJ databases">
        <title>draft genome sequence of fig (Ficus carica).</title>
        <authorList>
            <person name="Takahashi T."/>
            <person name="Nishimura K."/>
        </authorList>
    </citation>
    <scope>NUCLEOTIDE SEQUENCE</scope>
</reference>
<dbReference type="EMBL" id="BTGU01016740">
    <property type="protein sequence ID" value="GMN72274.1"/>
    <property type="molecule type" value="Genomic_DNA"/>
</dbReference>
<evidence type="ECO:0000313" key="1">
    <source>
        <dbReference type="EMBL" id="GMN72274.1"/>
    </source>
</evidence>
<protein>
    <submittedName>
        <fullName evidence="1">Uncharacterized protein</fullName>
    </submittedName>
</protein>
<dbReference type="Proteomes" id="UP001187192">
    <property type="component" value="Unassembled WGS sequence"/>
</dbReference>
<keyword evidence="2" id="KW-1185">Reference proteome</keyword>
<accession>A0AA88JFC7</accession>